<keyword evidence="9" id="KW-1185">Reference proteome</keyword>
<accession>A0A1J4K1P0</accession>
<dbReference type="SUPFAM" id="SSF51126">
    <property type="entry name" value="Pectin lyase-like"/>
    <property type="match status" value="1"/>
</dbReference>
<keyword evidence="5" id="KW-0732">Signal</keyword>
<dbReference type="GeneID" id="94840113"/>
<keyword evidence="7" id="KW-0998">Cell outer membrane</keyword>
<dbReference type="AlphaFoldDB" id="A0A1J4K1P0"/>
<proteinExistence type="predicted"/>
<evidence type="ECO:0000256" key="2">
    <source>
        <dbReference type="ARBA" id="ARBA00004442"/>
    </source>
</evidence>
<evidence type="ECO:0000256" key="5">
    <source>
        <dbReference type="ARBA" id="ARBA00022729"/>
    </source>
</evidence>
<evidence type="ECO:0000313" key="9">
    <source>
        <dbReference type="Proteomes" id="UP000179807"/>
    </source>
</evidence>
<protein>
    <recommendedName>
        <fullName evidence="10">Right handed beta helix domain-containing protein</fullName>
    </recommendedName>
</protein>
<gene>
    <name evidence="8" type="ORF">TRFO_27226</name>
</gene>
<dbReference type="InterPro" id="IPR003368">
    <property type="entry name" value="POMP_repeat"/>
</dbReference>
<sequence length="170" mass="18480">MTIDVKNGKSWKPFTFSNIIVKDSPLGNYLGGISFGGHATSEDVFVFDNCKWINNICNSDYGGGSGLWLVNEKQLMEMKFVNCEFKGNHHTTKGGAFHDGHSQTISNMKLNFQSCQFIDNTAGTYGGALAIETTGNLVIDGCSFTSNTAKEGGGAIFIHPEYINIISQFS</sequence>
<organism evidence="8 9">
    <name type="scientific">Tritrichomonas foetus</name>
    <dbReference type="NCBI Taxonomy" id="1144522"/>
    <lineage>
        <taxon>Eukaryota</taxon>
        <taxon>Metamonada</taxon>
        <taxon>Parabasalia</taxon>
        <taxon>Tritrichomonadida</taxon>
        <taxon>Tritrichomonadidae</taxon>
        <taxon>Tritrichomonas</taxon>
    </lineage>
</organism>
<comment type="subcellular location">
    <subcellularLocation>
        <location evidence="1">Cell envelope</location>
    </subcellularLocation>
    <subcellularLocation>
        <location evidence="2">Cell outer membrane</location>
    </subcellularLocation>
    <subcellularLocation>
        <location evidence="3">Secreted</location>
    </subcellularLocation>
</comment>
<dbReference type="PANTHER" id="PTHR11319">
    <property type="entry name" value="G PROTEIN-COUPLED RECEPTOR-RELATED"/>
    <property type="match status" value="1"/>
</dbReference>
<evidence type="ECO:0000256" key="4">
    <source>
        <dbReference type="ARBA" id="ARBA00022525"/>
    </source>
</evidence>
<evidence type="ECO:0000256" key="6">
    <source>
        <dbReference type="ARBA" id="ARBA00023136"/>
    </source>
</evidence>
<dbReference type="VEuPathDB" id="TrichDB:TRFO_27226"/>
<dbReference type="PANTHER" id="PTHR11319:SF35">
    <property type="entry name" value="OUTER MEMBRANE PROTEIN PMPC-RELATED"/>
    <property type="match status" value="1"/>
</dbReference>
<dbReference type="GO" id="GO:0005576">
    <property type="term" value="C:extracellular region"/>
    <property type="evidence" value="ECO:0007669"/>
    <property type="project" value="UniProtKB-SubCell"/>
</dbReference>
<dbReference type="RefSeq" id="XP_068358291.1">
    <property type="nucleotide sequence ID" value="XM_068505409.1"/>
</dbReference>
<evidence type="ECO:0000256" key="1">
    <source>
        <dbReference type="ARBA" id="ARBA00004196"/>
    </source>
</evidence>
<dbReference type="Pfam" id="PF02415">
    <property type="entry name" value="Chlam_PMP"/>
    <property type="match status" value="2"/>
</dbReference>
<dbReference type="Proteomes" id="UP000179807">
    <property type="component" value="Unassembled WGS sequence"/>
</dbReference>
<comment type="caution">
    <text evidence="8">The sequence shown here is derived from an EMBL/GenBank/DDBJ whole genome shotgun (WGS) entry which is preliminary data.</text>
</comment>
<keyword evidence="4" id="KW-0964">Secreted</keyword>
<name>A0A1J4K1P0_9EUKA</name>
<dbReference type="OrthoDB" id="10691839at2759"/>
<evidence type="ECO:0000313" key="8">
    <source>
        <dbReference type="EMBL" id="OHT05155.1"/>
    </source>
</evidence>
<keyword evidence="6" id="KW-0472">Membrane</keyword>
<dbReference type="NCBIfam" id="TIGR01376">
    <property type="entry name" value="POMP_repeat"/>
    <property type="match status" value="2"/>
</dbReference>
<dbReference type="InterPro" id="IPR011050">
    <property type="entry name" value="Pectin_lyase_fold/virulence"/>
</dbReference>
<evidence type="ECO:0000256" key="3">
    <source>
        <dbReference type="ARBA" id="ARBA00004613"/>
    </source>
</evidence>
<evidence type="ECO:0008006" key="10">
    <source>
        <dbReference type="Google" id="ProtNLM"/>
    </source>
</evidence>
<dbReference type="EMBL" id="MLAK01000768">
    <property type="protein sequence ID" value="OHT05155.1"/>
    <property type="molecule type" value="Genomic_DNA"/>
</dbReference>
<reference evidence="8" key="1">
    <citation type="submission" date="2016-10" db="EMBL/GenBank/DDBJ databases">
        <authorList>
            <person name="Benchimol M."/>
            <person name="Almeida L.G."/>
            <person name="Vasconcelos A.T."/>
            <person name="Perreira-Neves A."/>
            <person name="Rosa I.A."/>
            <person name="Tasca T."/>
            <person name="Bogo M.R."/>
            <person name="de Souza W."/>
        </authorList>
    </citation>
    <scope>NUCLEOTIDE SEQUENCE [LARGE SCALE GENOMIC DNA]</scope>
    <source>
        <strain evidence="8">K</strain>
    </source>
</reference>
<evidence type="ECO:0000256" key="7">
    <source>
        <dbReference type="ARBA" id="ARBA00023237"/>
    </source>
</evidence>